<name>A0A8T0T882_PANVG</name>
<dbReference type="EMBL" id="CM029044">
    <property type="protein sequence ID" value="KAG2607611.1"/>
    <property type="molecule type" value="Genomic_DNA"/>
</dbReference>
<sequence length="88" mass="9987">MGKLGHSFKTVNMNVSRSCVNARKETRRCQATPIEVHCISQRKMVPSTDVAAVHYQSARSLYQIVVQRAVIFTNIRPLMLNKQCNIVL</sequence>
<organism evidence="1 2">
    <name type="scientific">Panicum virgatum</name>
    <name type="common">Blackwell switchgrass</name>
    <dbReference type="NCBI Taxonomy" id="38727"/>
    <lineage>
        <taxon>Eukaryota</taxon>
        <taxon>Viridiplantae</taxon>
        <taxon>Streptophyta</taxon>
        <taxon>Embryophyta</taxon>
        <taxon>Tracheophyta</taxon>
        <taxon>Spermatophyta</taxon>
        <taxon>Magnoliopsida</taxon>
        <taxon>Liliopsida</taxon>
        <taxon>Poales</taxon>
        <taxon>Poaceae</taxon>
        <taxon>PACMAD clade</taxon>
        <taxon>Panicoideae</taxon>
        <taxon>Panicodae</taxon>
        <taxon>Paniceae</taxon>
        <taxon>Panicinae</taxon>
        <taxon>Panicum</taxon>
        <taxon>Panicum sect. Hiantes</taxon>
    </lineage>
</organism>
<gene>
    <name evidence="1" type="ORF">PVAP13_4NG261100</name>
</gene>
<keyword evidence="2" id="KW-1185">Reference proteome</keyword>
<evidence type="ECO:0000313" key="2">
    <source>
        <dbReference type="Proteomes" id="UP000823388"/>
    </source>
</evidence>
<proteinExistence type="predicted"/>
<comment type="caution">
    <text evidence="1">The sequence shown here is derived from an EMBL/GenBank/DDBJ whole genome shotgun (WGS) entry which is preliminary data.</text>
</comment>
<reference evidence="1" key="1">
    <citation type="submission" date="2020-05" db="EMBL/GenBank/DDBJ databases">
        <title>WGS assembly of Panicum virgatum.</title>
        <authorList>
            <person name="Lovell J.T."/>
            <person name="Jenkins J."/>
            <person name="Shu S."/>
            <person name="Juenger T.E."/>
            <person name="Schmutz J."/>
        </authorList>
    </citation>
    <scope>NUCLEOTIDE SEQUENCE</scope>
    <source>
        <strain evidence="1">AP13</strain>
    </source>
</reference>
<dbReference type="AlphaFoldDB" id="A0A8T0T882"/>
<dbReference type="Proteomes" id="UP000823388">
    <property type="component" value="Chromosome 4N"/>
</dbReference>
<accession>A0A8T0T882</accession>
<protein>
    <submittedName>
        <fullName evidence="1">Uncharacterized protein</fullName>
    </submittedName>
</protein>
<evidence type="ECO:0000313" key="1">
    <source>
        <dbReference type="EMBL" id="KAG2607611.1"/>
    </source>
</evidence>